<dbReference type="EMBL" id="PDKJ01000005">
    <property type="protein sequence ID" value="RXJ68662.1"/>
    <property type="molecule type" value="Genomic_DNA"/>
</dbReference>
<name>A0A4Q0YDW0_9BACT</name>
<dbReference type="AlphaFoldDB" id="A0A4Q0YDW0"/>
<evidence type="ECO:0000313" key="2">
    <source>
        <dbReference type="Proteomes" id="UP000290172"/>
    </source>
</evidence>
<comment type="caution">
    <text evidence="1">The sequence shown here is derived from an EMBL/GenBank/DDBJ whole genome shotgun (WGS) entry which is preliminary data.</text>
</comment>
<sequence>MNQIYQKKGYKMIIEIYLSKAVEPVGDCARFYFKTDNKYFIDEVKKYICPVRLSKYLDEAMEEFNDIEELIRLEPNQKADLFIDLSHISEKLIKDPKLSPFSDKYLEQTLHLDQYGYELPLEESDLTQKSDRGYEMQLDNLLYKK</sequence>
<proteinExistence type="predicted"/>
<organism evidence="1 2">
    <name type="scientific">Halarcobacter ebronensis</name>
    <dbReference type="NCBI Taxonomy" id="1462615"/>
    <lineage>
        <taxon>Bacteria</taxon>
        <taxon>Pseudomonadati</taxon>
        <taxon>Campylobacterota</taxon>
        <taxon>Epsilonproteobacteria</taxon>
        <taxon>Campylobacterales</taxon>
        <taxon>Arcobacteraceae</taxon>
        <taxon>Halarcobacter</taxon>
    </lineage>
</organism>
<dbReference type="Proteomes" id="UP000290172">
    <property type="component" value="Unassembled WGS sequence"/>
</dbReference>
<protein>
    <submittedName>
        <fullName evidence="1">Uncharacterized protein</fullName>
    </submittedName>
</protein>
<accession>A0A4Q0YDW0</accession>
<evidence type="ECO:0000313" key="1">
    <source>
        <dbReference type="EMBL" id="RXJ68662.1"/>
    </source>
</evidence>
<gene>
    <name evidence="1" type="ORF">CRV08_07525</name>
</gene>
<reference evidence="1 2" key="1">
    <citation type="submission" date="2017-10" db="EMBL/GenBank/DDBJ databases">
        <title>Genomics of the genus Arcobacter.</title>
        <authorList>
            <person name="Perez-Cataluna A."/>
            <person name="Figueras M.J."/>
        </authorList>
    </citation>
    <scope>NUCLEOTIDE SEQUENCE [LARGE SCALE GENOMIC DNA]</scope>
    <source>
        <strain evidence="1 2">CECT 8993</strain>
    </source>
</reference>